<protein>
    <recommendedName>
        <fullName evidence="3">Reverse transcriptase</fullName>
    </recommendedName>
</protein>
<sequence>MERHCWRHFKRRDVFALFQNVNIKRVQGDFFLNQIITGHGTIGAYQARLFLTKIPPVCVGYSFEDRSHIIYDCPEWRK</sequence>
<accession>A0AAV4PWL4</accession>
<dbReference type="Proteomes" id="UP001054945">
    <property type="component" value="Unassembled WGS sequence"/>
</dbReference>
<evidence type="ECO:0000313" key="1">
    <source>
        <dbReference type="EMBL" id="GIY00326.1"/>
    </source>
</evidence>
<comment type="caution">
    <text evidence="1">The sequence shown here is derived from an EMBL/GenBank/DDBJ whole genome shotgun (WGS) entry which is preliminary data.</text>
</comment>
<dbReference type="AlphaFoldDB" id="A0AAV4PWL4"/>
<keyword evidence="2" id="KW-1185">Reference proteome</keyword>
<evidence type="ECO:0008006" key="3">
    <source>
        <dbReference type="Google" id="ProtNLM"/>
    </source>
</evidence>
<dbReference type="EMBL" id="BPLR01005168">
    <property type="protein sequence ID" value="GIY00326.1"/>
    <property type="molecule type" value="Genomic_DNA"/>
</dbReference>
<evidence type="ECO:0000313" key="2">
    <source>
        <dbReference type="Proteomes" id="UP001054945"/>
    </source>
</evidence>
<name>A0AAV4PWL4_CAEEX</name>
<organism evidence="1 2">
    <name type="scientific">Caerostris extrusa</name>
    <name type="common">Bark spider</name>
    <name type="synonym">Caerostris bankana</name>
    <dbReference type="NCBI Taxonomy" id="172846"/>
    <lineage>
        <taxon>Eukaryota</taxon>
        <taxon>Metazoa</taxon>
        <taxon>Ecdysozoa</taxon>
        <taxon>Arthropoda</taxon>
        <taxon>Chelicerata</taxon>
        <taxon>Arachnida</taxon>
        <taxon>Araneae</taxon>
        <taxon>Araneomorphae</taxon>
        <taxon>Entelegynae</taxon>
        <taxon>Araneoidea</taxon>
        <taxon>Araneidae</taxon>
        <taxon>Caerostris</taxon>
    </lineage>
</organism>
<gene>
    <name evidence="1" type="ORF">CEXT_145141</name>
</gene>
<reference evidence="1 2" key="1">
    <citation type="submission" date="2021-06" db="EMBL/GenBank/DDBJ databases">
        <title>Caerostris extrusa draft genome.</title>
        <authorList>
            <person name="Kono N."/>
            <person name="Arakawa K."/>
        </authorList>
    </citation>
    <scope>NUCLEOTIDE SEQUENCE [LARGE SCALE GENOMIC DNA]</scope>
</reference>
<proteinExistence type="predicted"/>